<reference evidence="3" key="1">
    <citation type="submission" date="2016-05" db="EMBL/GenBank/DDBJ databases">
        <title>Comparative genomics of biotechnologically important yeasts.</title>
        <authorList>
            <consortium name="DOE Joint Genome Institute"/>
            <person name="Riley R."/>
            <person name="Haridas S."/>
            <person name="Wolfe K.H."/>
            <person name="Lopes M.R."/>
            <person name="Hittinger C.T."/>
            <person name="Goker M."/>
            <person name="Salamov A."/>
            <person name="Wisecaver J."/>
            <person name="Long T.M."/>
            <person name="Aerts A.L."/>
            <person name="Barry K."/>
            <person name="Choi C."/>
            <person name="Clum A."/>
            <person name="Coughlan A.Y."/>
            <person name="Deshpande S."/>
            <person name="Douglass A.P."/>
            <person name="Hanson S.J."/>
            <person name="Klenk H.-P."/>
            <person name="Labutti K."/>
            <person name="Lapidus A."/>
            <person name="Lindquist E."/>
            <person name="Lipzen A."/>
            <person name="Meier-Kolthoff J.P."/>
            <person name="Ohm R.A."/>
            <person name="Otillar R.P."/>
            <person name="Pangilinan J."/>
            <person name="Peng Y."/>
            <person name="Rokas A."/>
            <person name="Rosa C.A."/>
            <person name="Scheuner C."/>
            <person name="Sibirny A.A."/>
            <person name="Slot J.C."/>
            <person name="Stielow J.B."/>
            <person name="Sun H."/>
            <person name="Kurtzman C.P."/>
            <person name="Blackwell M."/>
            <person name="Grigoriev I.V."/>
            <person name="Jeffries T.W."/>
        </authorList>
    </citation>
    <scope>NUCLEOTIDE SEQUENCE [LARGE SCALE GENOMIC DNA]</scope>
    <source>
        <strain evidence="3">DSM 1968</strain>
    </source>
</reference>
<protein>
    <submittedName>
        <fullName evidence="2">p-loop containing nucleoside triphosphate hydrolase protein</fullName>
    </submittedName>
</protein>
<dbReference type="STRING" id="1344418.A0A1D2VG31"/>
<dbReference type="GO" id="GO:0005524">
    <property type="term" value="F:ATP binding"/>
    <property type="evidence" value="ECO:0007669"/>
    <property type="project" value="InterPro"/>
</dbReference>
<dbReference type="FunCoup" id="A0A1D2VG31">
    <property type="interactions" value="35"/>
</dbReference>
<proteinExistence type="predicted"/>
<keyword evidence="2" id="KW-0378">Hydrolase</keyword>
<accession>A0A1D2VG31</accession>
<sequence length="293" mass="34050">MTKPKHILAHDDCYFFVGITGPSSSGKSTVSKVLQYLFNQLSQHKDGHTNGTNNMHSSSISSVIIYEDDFYKSDAEMPFNVEQHQLDYDCPDSLHMDRFINELRFIKKHNKLSDQLLELGLDSDQDHSFDPKLIPQNELDQLSLKLSNFWLDFVNSKSNVSSKTKISLKIVIIDGFLLFHDDAILDLLDLKLFFRLPYDQLKSRRLNRNGYITSDGLWIDPPNYFDDLVWPSYIKYHKHLFENDDMERGELSVNYKDSIQLLDLNSHQSLYGIMSNCLNLIFNSLNTYIPEVH</sequence>
<evidence type="ECO:0000313" key="2">
    <source>
        <dbReference type="EMBL" id="ODV60596.1"/>
    </source>
</evidence>
<dbReference type="InterPro" id="IPR006083">
    <property type="entry name" value="PRK/URK"/>
</dbReference>
<dbReference type="PANTHER" id="PTHR10285">
    <property type="entry name" value="URIDINE KINASE"/>
    <property type="match status" value="1"/>
</dbReference>
<dbReference type="RefSeq" id="XP_020046903.1">
    <property type="nucleotide sequence ID" value="XM_020193304.1"/>
</dbReference>
<gene>
    <name evidence="2" type="ORF">ASCRUDRAFT_76003</name>
</gene>
<dbReference type="SUPFAM" id="SSF52540">
    <property type="entry name" value="P-loop containing nucleoside triphosphate hydrolases"/>
    <property type="match status" value="1"/>
</dbReference>
<organism evidence="2 3">
    <name type="scientific">Ascoidea rubescens DSM 1968</name>
    <dbReference type="NCBI Taxonomy" id="1344418"/>
    <lineage>
        <taxon>Eukaryota</taxon>
        <taxon>Fungi</taxon>
        <taxon>Dikarya</taxon>
        <taxon>Ascomycota</taxon>
        <taxon>Saccharomycotina</taxon>
        <taxon>Saccharomycetes</taxon>
        <taxon>Ascoideaceae</taxon>
        <taxon>Ascoidea</taxon>
    </lineage>
</organism>
<dbReference type="Proteomes" id="UP000095038">
    <property type="component" value="Unassembled WGS sequence"/>
</dbReference>
<dbReference type="EMBL" id="KV454481">
    <property type="protein sequence ID" value="ODV60596.1"/>
    <property type="molecule type" value="Genomic_DNA"/>
</dbReference>
<dbReference type="GO" id="GO:0016787">
    <property type="term" value="F:hydrolase activity"/>
    <property type="evidence" value="ECO:0007669"/>
    <property type="project" value="UniProtKB-KW"/>
</dbReference>
<dbReference type="AlphaFoldDB" id="A0A1D2VG31"/>
<evidence type="ECO:0000259" key="1">
    <source>
        <dbReference type="Pfam" id="PF00485"/>
    </source>
</evidence>
<keyword evidence="3" id="KW-1185">Reference proteome</keyword>
<dbReference type="OrthoDB" id="10041966at2759"/>
<dbReference type="InterPro" id="IPR027417">
    <property type="entry name" value="P-loop_NTPase"/>
</dbReference>
<feature type="domain" description="Phosphoribulokinase/uridine kinase" evidence="1">
    <location>
        <begin position="16"/>
        <end position="209"/>
    </location>
</feature>
<evidence type="ECO:0000313" key="3">
    <source>
        <dbReference type="Proteomes" id="UP000095038"/>
    </source>
</evidence>
<name>A0A1D2VG31_9ASCO</name>
<dbReference type="Pfam" id="PF00485">
    <property type="entry name" value="PRK"/>
    <property type="match status" value="1"/>
</dbReference>
<dbReference type="GO" id="GO:0016301">
    <property type="term" value="F:kinase activity"/>
    <property type="evidence" value="ECO:0007669"/>
    <property type="project" value="InterPro"/>
</dbReference>
<dbReference type="InParanoid" id="A0A1D2VG31"/>
<dbReference type="Gene3D" id="3.40.50.300">
    <property type="entry name" value="P-loop containing nucleotide triphosphate hydrolases"/>
    <property type="match status" value="1"/>
</dbReference>
<dbReference type="GeneID" id="30966940"/>